<keyword evidence="1" id="KW-0472">Membrane</keyword>
<gene>
    <name evidence="2" type="ORF">P7D36_11250</name>
</gene>
<dbReference type="AlphaFoldDB" id="A0AAW8TJ47"/>
<dbReference type="EMBL" id="JARPYT010000018">
    <property type="protein sequence ID" value="MDT2638068.1"/>
    <property type="molecule type" value="Genomic_DNA"/>
</dbReference>
<evidence type="ECO:0000313" key="2">
    <source>
        <dbReference type="EMBL" id="MDT2638068.1"/>
    </source>
</evidence>
<evidence type="ECO:0000313" key="3">
    <source>
        <dbReference type="Proteomes" id="UP001245561"/>
    </source>
</evidence>
<dbReference type="RefSeq" id="WP_311859717.1">
    <property type="nucleotide sequence ID" value="NZ_JARPYS010000014.1"/>
</dbReference>
<sequence>MNKRTFQLISIIFIVVVGVMGIITYQKYTNYKSSKNEYATAKQAFDTGNRKYAEKKKSYDKTKNEYLATKEEVSKLRSNAESERSKVDKIIETYTANIHSTIKLLPTLRDKLSKMDAPEGIVFKTDPMGKPFIVHTNPTVEQAKKEWSDYWLEAEYYAEALKKESDDNFKLERVKTLIAIGRPFKDNEWPEGIESPDGMMYREIGTGGYDGDMKTNFAGLTSDAEYAEAQDDKVKNQAPSKEESLKFVKEHDKNNPDLAYNDFGVNSDSKGQFRLVKVSSKEWQEQGGTGSLGFLKVYGDGTVEDGTAEDMPEQ</sequence>
<dbReference type="Proteomes" id="UP001245561">
    <property type="component" value="Unassembled WGS sequence"/>
</dbReference>
<keyword evidence="1" id="KW-1133">Transmembrane helix</keyword>
<evidence type="ECO:0000256" key="1">
    <source>
        <dbReference type="SAM" id="Phobius"/>
    </source>
</evidence>
<organism evidence="2 3">
    <name type="scientific">Enterococcus dongliensis</name>
    <dbReference type="NCBI Taxonomy" id="2559925"/>
    <lineage>
        <taxon>Bacteria</taxon>
        <taxon>Bacillati</taxon>
        <taxon>Bacillota</taxon>
        <taxon>Bacilli</taxon>
        <taxon>Lactobacillales</taxon>
        <taxon>Enterococcaceae</taxon>
        <taxon>Enterococcus</taxon>
    </lineage>
</organism>
<feature type="transmembrane region" description="Helical" evidence="1">
    <location>
        <begin position="6"/>
        <end position="25"/>
    </location>
</feature>
<comment type="caution">
    <text evidence="2">The sequence shown here is derived from an EMBL/GenBank/DDBJ whole genome shotgun (WGS) entry which is preliminary data.</text>
</comment>
<name>A0AAW8TJ47_9ENTE</name>
<reference evidence="2" key="1">
    <citation type="submission" date="2023-03" db="EMBL/GenBank/DDBJ databases">
        <authorList>
            <person name="Shen W."/>
            <person name="Cai J."/>
        </authorList>
    </citation>
    <scope>NUCLEOTIDE SEQUENCE</scope>
    <source>
        <strain evidence="2">P55-2</strain>
    </source>
</reference>
<keyword evidence="1" id="KW-0812">Transmembrane</keyword>
<protein>
    <submittedName>
        <fullName evidence="2">Uncharacterized protein</fullName>
    </submittedName>
</protein>
<proteinExistence type="predicted"/>
<accession>A0AAW8TJ47</accession>